<organism evidence="7 8">
    <name type="scientific">Saonia flava</name>
    <dbReference type="NCBI Taxonomy" id="523696"/>
    <lineage>
        <taxon>Bacteria</taxon>
        <taxon>Pseudomonadati</taxon>
        <taxon>Bacteroidota</taxon>
        <taxon>Flavobacteriia</taxon>
        <taxon>Flavobacteriales</taxon>
        <taxon>Flavobacteriaceae</taxon>
        <taxon>Saonia</taxon>
    </lineage>
</organism>
<sequence length="484" mass="54839">MGIVLKQSFRNTFITYLGFGIGAINILFLYTNFLTDEYFGLVGVLLSTATILMPLMAFGVPNTLVKYFSSFIDTKDKDGFLTLMLLLPLAIIIPCTLLTYIGFEMIGDFLSKKNTIVKGYVWYIFLIGLAMAYFEVFYAWSKVQMKSVFGNFMKEVFARICVTVLLCLVYFKIISVDVFLMALVCVYLLRTIIMKLYAYTLKFPKLNFTFPKNTSEIIKYSAFIILGASASVIVLEIDRFMINQYIAIENVAYYSVAIFIATVIVVPSRAMHQITYPLTAELMNKKDGIGLKELYQKSSLTLFIVSGLLFVLIILNLSDLYTLVPQAYRGGFFVVFLIGLAKVYDALLGNNNSILYNSDHYKTVLFLGVFLAISTIVLNLWLIPQYGLNGAAMATFFAIVIFNTTKLFYVQKKFKAQPFTWETMQVLGLLLLIGIPIYFLQLPFHALINIALKSIVVVLLFVGALYRFRISKDIIGALEKIFKF</sequence>
<feature type="transmembrane region" description="Helical" evidence="6">
    <location>
        <begin position="179"/>
        <end position="197"/>
    </location>
</feature>
<dbReference type="PANTHER" id="PTHR30250">
    <property type="entry name" value="PST FAMILY PREDICTED COLANIC ACID TRANSPORTER"/>
    <property type="match status" value="1"/>
</dbReference>
<evidence type="ECO:0000256" key="4">
    <source>
        <dbReference type="ARBA" id="ARBA00022989"/>
    </source>
</evidence>
<evidence type="ECO:0000256" key="6">
    <source>
        <dbReference type="SAM" id="Phobius"/>
    </source>
</evidence>
<feature type="transmembrane region" description="Helical" evidence="6">
    <location>
        <begin position="327"/>
        <end position="344"/>
    </location>
</feature>
<evidence type="ECO:0000256" key="1">
    <source>
        <dbReference type="ARBA" id="ARBA00004651"/>
    </source>
</evidence>
<feature type="transmembrane region" description="Helical" evidence="6">
    <location>
        <begin position="80"/>
        <end position="100"/>
    </location>
</feature>
<dbReference type="GO" id="GO:0005886">
    <property type="term" value="C:plasma membrane"/>
    <property type="evidence" value="ECO:0007669"/>
    <property type="project" value="UniProtKB-SubCell"/>
</dbReference>
<feature type="transmembrane region" description="Helical" evidence="6">
    <location>
        <begin position="390"/>
        <end position="409"/>
    </location>
</feature>
<dbReference type="Pfam" id="PF01943">
    <property type="entry name" value="Polysacc_synt"/>
    <property type="match status" value="1"/>
</dbReference>
<dbReference type="Proteomes" id="UP000590442">
    <property type="component" value="Unassembled WGS sequence"/>
</dbReference>
<feature type="transmembrane region" description="Helical" evidence="6">
    <location>
        <begin position="12"/>
        <end position="32"/>
    </location>
</feature>
<keyword evidence="3 6" id="KW-0812">Transmembrane</keyword>
<reference evidence="7 8" key="1">
    <citation type="submission" date="2020-03" db="EMBL/GenBank/DDBJ databases">
        <title>Genomic Encyclopedia of Type Strains, Phase IV (KMG-IV): sequencing the most valuable type-strain genomes for metagenomic binning, comparative biology and taxonomic classification.</title>
        <authorList>
            <person name="Goeker M."/>
        </authorList>
    </citation>
    <scope>NUCLEOTIDE SEQUENCE [LARGE SCALE GENOMIC DNA]</scope>
    <source>
        <strain evidence="7 8">DSM 29762</strain>
    </source>
</reference>
<keyword evidence="5 6" id="KW-0472">Membrane</keyword>
<evidence type="ECO:0000313" key="8">
    <source>
        <dbReference type="Proteomes" id="UP000590442"/>
    </source>
</evidence>
<feature type="transmembrane region" description="Helical" evidence="6">
    <location>
        <begin position="38"/>
        <end position="60"/>
    </location>
</feature>
<dbReference type="EMBL" id="JAATJJ010000001">
    <property type="protein sequence ID" value="NJB69690.1"/>
    <property type="molecule type" value="Genomic_DNA"/>
</dbReference>
<evidence type="ECO:0000313" key="7">
    <source>
        <dbReference type="EMBL" id="NJB69690.1"/>
    </source>
</evidence>
<evidence type="ECO:0000256" key="3">
    <source>
        <dbReference type="ARBA" id="ARBA00022692"/>
    </source>
</evidence>
<proteinExistence type="predicted"/>
<feature type="transmembrane region" description="Helical" evidence="6">
    <location>
        <begin position="156"/>
        <end position="173"/>
    </location>
</feature>
<dbReference type="InterPro" id="IPR002797">
    <property type="entry name" value="Polysacc_synth"/>
</dbReference>
<name>A0A846QRT6_9FLAO</name>
<feature type="transmembrane region" description="Helical" evidence="6">
    <location>
        <begin position="247"/>
        <end position="266"/>
    </location>
</feature>
<dbReference type="InterPro" id="IPR050833">
    <property type="entry name" value="Poly_Biosynth_Transport"/>
</dbReference>
<accession>A0A846QRT6</accession>
<feature type="transmembrane region" description="Helical" evidence="6">
    <location>
        <begin position="364"/>
        <end position="384"/>
    </location>
</feature>
<dbReference type="RefSeq" id="WP_167959868.1">
    <property type="nucleotide sequence ID" value="NZ_JAATJJ010000001.1"/>
</dbReference>
<comment type="subcellular location">
    <subcellularLocation>
        <location evidence="1">Cell membrane</location>
        <topology evidence="1">Multi-pass membrane protein</topology>
    </subcellularLocation>
</comment>
<comment type="caution">
    <text evidence="7">The sequence shown here is derived from an EMBL/GenBank/DDBJ whole genome shotgun (WGS) entry which is preliminary data.</text>
</comment>
<gene>
    <name evidence="7" type="ORF">GGR42_000152</name>
</gene>
<keyword evidence="4 6" id="KW-1133">Transmembrane helix</keyword>
<dbReference type="AlphaFoldDB" id="A0A846QRT6"/>
<feature type="transmembrane region" description="Helical" evidence="6">
    <location>
        <begin position="120"/>
        <end position="140"/>
    </location>
</feature>
<dbReference type="PANTHER" id="PTHR30250:SF11">
    <property type="entry name" value="O-ANTIGEN TRANSPORTER-RELATED"/>
    <property type="match status" value="1"/>
</dbReference>
<keyword evidence="2" id="KW-1003">Cell membrane</keyword>
<evidence type="ECO:0000256" key="5">
    <source>
        <dbReference type="ARBA" id="ARBA00023136"/>
    </source>
</evidence>
<feature type="transmembrane region" description="Helical" evidence="6">
    <location>
        <begin position="446"/>
        <end position="466"/>
    </location>
</feature>
<feature type="transmembrane region" description="Helical" evidence="6">
    <location>
        <begin position="421"/>
        <end position="440"/>
    </location>
</feature>
<evidence type="ECO:0000256" key="2">
    <source>
        <dbReference type="ARBA" id="ARBA00022475"/>
    </source>
</evidence>
<protein>
    <submittedName>
        <fullName evidence="7">O-antigen/teichoic acid export membrane protein</fullName>
    </submittedName>
</protein>
<keyword evidence="8" id="KW-1185">Reference proteome</keyword>
<feature type="transmembrane region" description="Helical" evidence="6">
    <location>
        <begin position="300"/>
        <end position="321"/>
    </location>
</feature>
<feature type="transmembrane region" description="Helical" evidence="6">
    <location>
        <begin position="217"/>
        <end position="235"/>
    </location>
</feature>